<keyword evidence="4 7" id="KW-0547">Nucleotide-binding</keyword>
<dbReference type="InterPro" id="IPR014729">
    <property type="entry name" value="Rossmann-like_a/b/a_fold"/>
</dbReference>
<evidence type="ECO:0000256" key="4">
    <source>
        <dbReference type="ARBA" id="ARBA00022741"/>
    </source>
</evidence>
<comment type="pathway">
    <text evidence="1">Amino-acid biosynthesis; L-asparagine biosynthesis; L-asparagine from L-aspartate (L-Gln route): step 1/1.</text>
</comment>
<comment type="catalytic activity">
    <reaction evidence="6">
        <text>L-aspartate + L-glutamine + ATP + H2O = L-asparagine + L-glutamate + AMP + diphosphate + H(+)</text>
        <dbReference type="Rhea" id="RHEA:12228"/>
        <dbReference type="ChEBI" id="CHEBI:15377"/>
        <dbReference type="ChEBI" id="CHEBI:15378"/>
        <dbReference type="ChEBI" id="CHEBI:29985"/>
        <dbReference type="ChEBI" id="CHEBI:29991"/>
        <dbReference type="ChEBI" id="CHEBI:30616"/>
        <dbReference type="ChEBI" id="CHEBI:33019"/>
        <dbReference type="ChEBI" id="CHEBI:58048"/>
        <dbReference type="ChEBI" id="CHEBI:58359"/>
        <dbReference type="ChEBI" id="CHEBI:456215"/>
        <dbReference type="EC" id="6.3.5.4"/>
    </reaction>
</comment>
<evidence type="ECO:0000256" key="2">
    <source>
        <dbReference type="ARBA" id="ARBA00005752"/>
    </source>
</evidence>
<dbReference type="OrthoDB" id="9763290at2"/>
<proteinExistence type="inferred from homology"/>
<dbReference type="InterPro" id="IPR017932">
    <property type="entry name" value="GATase_2_dom"/>
</dbReference>
<dbReference type="AlphaFoldDB" id="F2JVI4"/>
<evidence type="ECO:0000256" key="3">
    <source>
        <dbReference type="ARBA" id="ARBA00012737"/>
    </source>
</evidence>
<dbReference type="HOGENOM" id="CLU_443309_0_0_6"/>
<sequence>MNTFFYISSTNTKIESSTIDATLAASNYWEPKYKSYHVGGSGEFAIGLASLPLNPFENYNLQYSNDKNIIVSSNALLSNRNEMVQVLNARSNISDGDLINLAYKKWGTQCLDRFKGEFSFVLVDLKSQLVFFATDHFGVRSTLYSEGKYGVMVSNEPAAFLSSGWIEPSVDEEHLINNICINYHHPTSSLYKEIEKLPPSHFAVAKFGEPITVKPYWNFSDSLVNGNDQDILDRYRKSLKSAVISRLKTDQQIGAELSEGLDSTGIVGIAATAFTNKVIYTFSHLCQRPNDANREEWQKAHNPILNFLKLHTNLNPVWTEKSVFAGKEELDRFVKCLGGTYAIPESFLLRKKLMKEKGIRILLSGFGGDHCASSQGFNFLSDLFQKRDFSAINKHLRSSNRPLVKNYLLLIFQHQFPTLFYQYSSYRGSTIPSHLRKEAKYRLIKKSLYNKYDIRKKLTLQLSFHHQKTLKGLHERKLRRNDLEQRLFYTELSARFYGMEARFPLLDLDLVHQAYNMPNHLIVNGQVNRYHFRKAIEGYVTNDILWHKKSDIVRPPLISKDELCDRAYKVLRDEALLNNYCDSERILKERKLTFETAKQICFIAPYFRFFRKNNLL</sequence>
<dbReference type="PANTHER" id="PTHR43284:SF1">
    <property type="entry name" value="ASPARAGINE SYNTHETASE"/>
    <property type="match status" value="1"/>
</dbReference>
<dbReference type="GO" id="GO:0004066">
    <property type="term" value="F:asparagine synthase (glutamine-hydrolyzing) activity"/>
    <property type="evidence" value="ECO:0007669"/>
    <property type="project" value="UniProtKB-EC"/>
</dbReference>
<dbReference type="eggNOG" id="COG0367">
    <property type="taxonomic scope" value="Bacteria"/>
</dbReference>
<evidence type="ECO:0000256" key="5">
    <source>
        <dbReference type="ARBA" id="ARBA00022840"/>
    </source>
</evidence>
<feature type="binding site" evidence="7">
    <location>
        <position position="95"/>
    </location>
    <ligand>
        <name>L-glutamine</name>
        <dbReference type="ChEBI" id="CHEBI:58359"/>
    </ligand>
</feature>
<protein>
    <recommendedName>
        <fullName evidence="3">asparagine synthase (glutamine-hydrolyzing)</fullName>
        <ecNumber evidence="3">6.3.5.4</ecNumber>
    </recommendedName>
</protein>
<dbReference type="GO" id="GO:0006529">
    <property type="term" value="P:asparagine biosynthetic process"/>
    <property type="evidence" value="ECO:0007669"/>
    <property type="project" value="InterPro"/>
</dbReference>
<dbReference type="PANTHER" id="PTHR43284">
    <property type="entry name" value="ASPARAGINE SYNTHETASE (GLUTAMINE-HYDROLYZING)"/>
    <property type="match status" value="1"/>
</dbReference>
<dbReference type="Pfam" id="PF00733">
    <property type="entry name" value="Asn_synthase"/>
    <property type="match status" value="1"/>
</dbReference>
<organism evidence="10 11">
    <name type="scientific">Marinomonas mediterranea (strain ATCC 700492 / JCM 21426 / NBRC 103028 / MMB-1)</name>
    <dbReference type="NCBI Taxonomy" id="717774"/>
    <lineage>
        <taxon>Bacteria</taxon>
        <taxon>Pseudomonadati</taxon>
        <taxon>Pseudomonadota</taxon>
        <taxon>Gammaproteobacteria</taxon>
        <taxon>Oceanospirillales</taxon>
        <taxon>Oceanospirillaceae</taxon>
        <taxon>Marinomonas</taxon>
    </lineage>
</organism>
<evidence type="ECO:0000313" key="10">
    <source>
        <dbReference type="EMBL" id="ADZ90528.1"/>
    </source>
</evidence>
<dbReference type="PIRSF" id="PIRSF001589">
    <property type="entry name" value="Asn_synthetase_glu-h"/>
    <property type="match status" value="1"/>
</dbReference>
<feature type="domain" description="Asparagine synthetase" evidence="8">
    <location>
        <begin position="235"/>
        <end position="586"/>
    </location>
</feature>
<feature type="domain" description="Glutamine amidotransferase type-2" evidence="9">
    <location>
        <begin position="64"/>
        <end position="161"/>
    </location>
</feature>
<dbReference type="PATRIC" id="fig|717774.3.peg.1304"/>
<dbReference type="KEGG" id="mme:Marme_1255"/>
<evidence type="ECO:0000313" key="11">
    <source>
        <dbReference type="Proteomes" id="UP000001062"/>
    </source>
</evidence>
<dbReference type="SUPFAM" id="SSF52402">
    <property type="entry name" value="Adenine nucleotide alpha hydrolases-like"/>
    <property type="match status" value="1"/>
</dbReference>
<dbReference type="Proteomes" id="UP000001062">
    <property type="component" value="Chromosome"/>
</dbReference>
<evidence type="ECO:0000256" key="6">
    <source>
        <dbReference type="ARBA" id="ARBA00048741"/>
    </source>
</evidence>
<dbReference type="InterPro" id="IPR006426">
    <property type="entry name" value="Asn_synth_AEB"/>
</dbReference>
<reference evidence="10 11" key="1">
    <citation type="journal article" date="2012" name="Stand. Genomic Sci.">
        <title>Complete genome sequence of the melanogenic marine bacterium Marinomonas mediterranea type strain (MMB-1(T)).</title>
        <authorList>
            <person name="Lucas-Elio P."/>
            <person name="Goodwin L."/>
            <person name="Woyke T."/>
            <person name="Pitluck S."/>
            <person name="Nolan M."/>
            <person name="Kyrpides N.C."/>
            <person name="Detter J.C."/>
            <person name="Copeland A."/>
            <person name="Teshima H."/>
            <person name="Bruce D."/>
            <person name="Detter C."/>
            <person name="Tapia R."/>
            <person name="Han S."/>
            <person name="Land M.L."/>
            <person name="Ivanova N."/>
            <person name="Mikhailova N."/>
            <person name="Johnston A.W."/>
            <person name="Sanchez-Amat A."/>
        </authorList>
    </citation>
    <scope>NUCLEOTIDE SEQUENCE [LARGE SCALE GENOMIC DNA]</scope>
    <source>
        <strain evidence="11">ATCC 700492 / JCM 21426 / NBRC 103028 / MMB-1</strain>
    </source>
</reference>
<dbReference type="SUPFAM" id="SSF56235">
    <property type="entry name" value="N-terminal nucleophile aminohydrolases (Ntn hydrolases)"/>
    <property type="match status" value="1"/>
</dbReference>
<feature type="binding site" evidence="7">
    <location>
        <begin position="364"/>
        <end position="365"/>
    </location>
    <ligand>
        <name>ATP</name>
        <dbReference type="ChEBI" id="CHEBI:30616"/>
    </ligand>
</feature>
<evidence type="ECO:0000259" key="8">
    <source>
        <dbReference type="Pfam" id="PF00733"/>
    </source>
</evidence>
<dbReference type="EC" id="6.3.5.4" evidence="3"/>
<dbReference type="Gene3D" id="3.60.20.10">
    <property type="entry name" value="Glutamine Phosphoribosylpyrophosphate, subunit 1, domain 1"/>
    <property type="match status" value="1"/>
</dbReference>
<dbReference type="EMBL" id="CP002583">
    <property type="protein sequence ID" value="ADZ90528.1"/>
    <property type="molecule type" value="Genomic_DNA"/>
</dbReference>
<dbReference type="Gene3D" id="3.40.50.620">
    <property type="entry name" value="HUPs"/>
    <property type="match status" value="1"/>
</dbReference>
<dbReference type="RefSeq" id="WP_013660433.1">
    <property type="nucleotide sequence ID" value="NC_015276.1"/>
</dbReference>
<dbReference type="STRING" id="717774.Marme_1255"/>
<dbReference type="InterPro" id="IPR001962">
    <property type="entry name" value="Asn_synthase"/>
</dbReference>
<keyword evidence="5 7" id="KW-0067">ATP-binding</keyword>
<evidence type="ECO:0000259" key="9">
    <source>
        <dbReference type="Pfam" id="PF13537"/>
    </source>
</evidence>
<name>F2JVI4_MARM1</name>
<accession>F2JVI4</accession>
<dbReference type="Pfam" id="PF13537">
    <property type="entry name" value="GATase_7"/>
    <property type="match status" value="1"/>
</dbReference>
<gene>
    <name evidence="10" type="ordered locus">Marme_1255</name>
</gene>
<evidence type="ECO:0000256" key="7">
    <source>
        <dbReference type="PIRSR" id="PIRSR001589-2"/>
    </source>
</evidence>
<keyword evidence="11" id="KW-1185">Reference proteome</keyword>
<dbReference type="InterPro" id="IPR029055">
    <property type="entry name" value="Ntn_hydrolases_N"/>
</dbReference>
<dbReference type="GO" id="GO:0005524">
    <property type="term" value="F:ATP binding"/>
    <property type="evidence" value="ECO:0007669"/>
    <property type="project" value="UniProtKB-KW"/>
</dbReference>
<comment type="similarity">
    <text evidence="2">Belongs to the asparagine synthetase family.</text>
</comment>
<evidence type="ECO:0000256" key="1">
    <source>
        <dbReference type="ARBA" id="ARBA00005187"/>
    </source>
</evidence>
<dbReference type="InterPro" id="IPR051786">
    <property type="entry name" value="ASN_synthetase/amidase"/>
</dbReference>